<feature type="chain" id="PRO_5003812741" evidence="1">
    <location>
        <begin position="22"/>
        <end position="85"/>
    </location>
</feature>
<protein>
    <submittedName>
        <fullName evidence="2">YDL007C-A</fullName>
    </submittedName>
</protein>
<proteinExistence type="predicted"/>
<keyword evidence="1" id="KW-0732">Signal</keyword>
<gene>
    <name evidence="2" type="ORF">SU7_0568</name>
</gene>
<evidence type="ECO:0000256" key="1">
    <source>
        <dbReference type="SAM" id="SignalP"/>
    </source>
</evidence>
<feature type="signal peptide" evidence="1">
    <location>
        <begin position="1"/>
        <end position="21"/>
    </location>
</feature>
<dbReference type="AlphaFoldDB" id="J8Q3T4"/>
<evidence type="ECO:0000313" key="3">
    <source>
        <dbReference type="Proteomes" id="UP000006968"/>
    </source>
</evidence>
<name>J8Q3T4_SACAR</name>
<dbReference type="HOGENOM" id="CLU_2513909_0_0_1"/>
<dbReference type="EMBL" id="ALIE01000037">
    <property type="protein sequence ID" value="EJS44338.1"/>
    <property type="molecule type" value="Genomic_DNA"/>
</dbReference>
<dbReference type="Proteomes" id="UP000006968">
    <property type="component" value="Chromosome IV"/>
</dbReference>
<evidence type="ECO:0000313" key="2">
    <source>
        <dbReference type="EMBL" id="EJS44338.1"/>
    </source>
</evidence>
<sequence>MYTSIFFQTLLFFLYIGKNHCLPIEDEEAKSEKEIEHVFDNNIDSLGLLLNSISLSSNLTTGDSELDSLFRDELIPELYSVLDSF</sequence>
<reference evidence="2 3" key="1">
    <citation type="journal article" date="2013" name="BMC Genomics">
        <title>High quality de novo sequencing and assembly of the Saccharomyces arboricolus genome.</title>
        <authorList>
            <person name="Liti G."/>
            <person name="Nguyen Ba A.N."/>
            <person name="Blythe M."/>
            <person name="Mueller C.A."/>
            <person name="Bergstroem A."/>
            <person name="Cubillos F.A."/>
            <person name="Dafhnis-Calas F."/>
            <person name="Khoshraftar S."/>
            <person name="Malla S."/>
            <person name="Mehta N."/>
            <person name="Siow C.C."/>
            <person name="Warringer J."/>
            <person name="Moses A.M."/>
            <person name="Louis E.J."/>
            <person name="Nieduszynski C.A."/>
        </authorList>
    </citation>
    <scope>NUCLEOTIDE SEQUENCE [LARGE SCALE GENOMIC DNA]</scope>
    <source>
        <strain evidence="3">H-6 / AS 2.3317 / CBS 10644</strain>
    </source>
</reference>
<keyword evidence="3" id="KW-1185">Reference proteome</keyword>
<comment type="caution">
    <text evidence="2">The sequence shown here is derived from an EMBL/GenBank/DDBJ whole genome shotgun (WGS) entry which is preliminary data.</text>
</comment>
<accession>J8Q3T4</accession>
<organism evidence="2 3">
    <name type="scientific">Saccharomyces arboricola (strain H-6 / AS 2.3317 / CBS 10644)</name>
    <name type="common">Yeast</name>
    <dbReference type="NCBI Taxonomy" id="1160507"/>
    <lineage>
        <taxon>Eukaryota</taxon>
        <taxon>Fungi</taxon>
        <taxon>Dikarya</taxon>
        <taxon>Ascomycota</taxon>
        <taxon>Saccharomycotina</taxon>
        <taxon>Saccharomycetes</taxon>
        <taxon>Saccharomycetales</taxon>
        <taxon>Saccharomycetaceae</taxon>
        <taxon>Saccharomyces</taxon>
    </lineage>
</organism>